<sequence>MNFNEIKRDFTRYKATYVLSIITLLVWLWQFFTYGTSATSAFNLFKSGAILGQVMVFDPSQMWRLLTANFIHIGWAHVLLNVATLFFIGRQIENVFGWLRFTLIYLLSGIFGNAMVFLLTPQVVSAGASTSLFGLFAAVVGLAYFTKHPFLQQIGRMFTVLIVANLVMNLFSLGNVSIWAHIGGAIGGLLLSVILPPKAFVPSIPKQYRVFAIGAFIILFFLFIGLPFIK</sequence>
<dbReference type="AlphaFoldDB" id="A0A084AAC8"/>
<dbReference type="Pfam" id="PF01694">
    <property type="entry name" value="Rhomboid"/>
    <property type="match status" value="1"/>
</dbReference>
<protein>
    <submittedName>
        <fullName evidence="9">Rhomboid-related protein 1</fullName>
    </submittedName>
</protein>
<feature type="transmembrane region" description="Helical" evidence="7">
    <location>
        <begin position="70"/>
        <end position="89"/>
    </location>
</feature>
<feature type="transmembrane region" description="Helical" evidence="7">
    <location>
        <begin position="208"/>
        <end position="229"/>
    </location>
</feature>
<feature type="domain" description="Peptidase S54 rhomboid" evidence="8">
    <location>
        <begin position="60"/>
        <end position="195"/>
    </location>
</feature>
<keyword evidence="5 7" id="KW-1133">Transmembrane helix</keyword>
<dbReference type="PANTHER" id="PTHR43731">
    <property type="entry name" value="RHOMBOID PROTEASE"/>
    <property type="match status" value="1"/>
</dbReference>
<dbReference type="GO" id="GO:0016020">
    <property type="term" value="C:membrane"/>
    <property type="evidence" value="ECO:0007669"/>
    <property type="project" value="UniProtKB-SubCell"/>
</dbReference>
<keyword evidence="3 7" id="KW-0812">Transmembrane</keyword>
<evidence type="ECO:0000313" key="9">
    <source>
        <dbReference type="EMBL" id="KEY62257.1"/>
    </source>
</evidence>
<evidence type="ECO:0000256" key="7">
    <source>
        <dbReference type="SAM" id="Phobius"/>
    </source>
</evidence>
<feature type="transmembrane region" description="Helical" evidence="7">
    <location>
        <begin position="126"/>
        <end position="145"/>
    </location>
</feature>
<comment type="similarity">
    <text evidence="2">Belongs to the peptidase S54 family.</text>
</comment>
<evidence type="ECO:0000256" key="6">
    <source>
        <dbReference type="ARBA" id="ARBA00023136"/>
    </source>
</evidence>
<dbReference type="Gene3D" id="1.20.1540.10">
    <property type="entry name" value="Rhomboid-like"/>
    <property type="match status" value="1"/>
</dbReference>
<organism evidence="9 10">
    <name type="scientific">Lactococcus cremoris subsp. cremoris GE214</name>
    <dbReference type="NCBI Taxonomy" id="1415168"/>
    <lineage>
        <taxon>Bacteria</taxon>
        <taxon>Bacillati</taxon>
        <taxon>Bacillota</taxon>
        <taxon>Bacilli</taxon>
        <taxon>Lactobacillales</taxon>
        <taxon>Streptococcaceae</taxon>
        <taxon>Lactococcus</taxon>
        <taxon>Lactococcus cremoris subsp. cremoris</taxon>
    </lineage>
</organism>
<proteinExistence type="inferred from homology"/>
<dbReference type="SMR" id="A0A084AAC8"/>
<evidence type="ECO:0000256" key="3">
    <source>
        <dbReference type="ARBA" id="ARBA00022692"/>
    </source>
</evidence>
<feature type="transmembrane region" description="Helical" evidence="7">
    <location>
        <begin position="154"/>
        <end position="172"/>
    </location>
</feature>
<evidence type="ECO:0000259" key="8">
    <source>
        <dbReference type="Pfam" id="PF01694"/>
    </source>
</evidence>
<keyword evidence="6 7" id="KW-0472">Membrane</keyword>
<evidence type="ECO:0000256" key="1">
    <source>
        <dbReference type="ARBA" id="ARBA00004141"/>
    </source>
</evidence>
<dbReference type="RefSeq" id="WP_011834270.1">
    <property type="nucleotide sequence ID" value="NZ_AZSI01000048.1"/>
</dbReference>
<dbReference type="PANTHER" id="PTHR43731:SF14">
    <property type="entry name" value="PRESENILIN-ASSOCIATED RHOMBOID-LIKE PROTEIN, MITOCHONDRIAL"/>
    <property type="match status" value="1"/>
</dbReference>
<name>A0A084AAC8_LACLC</name>
<dbReference type="EMBL" id="AZSI01000048">
    <property type="protein sequence ID" value="KEY62257.1"/>
    <property type="molecule type" value="Genomic_DNA"/>
</dbReference>
<evidence type="ECO:0000256" key="5">
    <source>
        <dbReference type="ARBA" id="ARBA00022989"/>
    </source>
</evidence>
<feature type="transmembrane region" description="Helical" evidence="7">
    <location>
        <begin position="101"/>
        <end position="120"/>
    </location>
</feature>
<dbReference type="Proteomes" id="UP000028401">
    <property type="component" value="Unassembled WGS sequence"/>
</dbReference>
<gene>
    <name evidence="9" type="ORF">U725_01416</name>
</gene>
<accession>A0A084AAC8</accession>
<dbReference type="PATRIC" id="fig|1415168.3.peg.1481"/>
<reference evidence="9 10" key="1">
    <citation type="submission" date="2014-06" db="EMBL/GenBank/DDBJ databases">
        <title>Draft genome sequence of the putrescine producing strain Lactococcus lactis subsp cremoris GE214.</title>
        <authorList>
            <person name="Ladero V."/>
            <person name="Linares D.M."/>
            <person name="del Rio B."/>
            <person name="Mayo B."/>
            <person name="Martin M.C."/>
            <person name="Fernandez M."/>
            <person name="Alvarez M.A."/>
        </authorList>
    </citation>
    <scope>NUCLEOTIDE SEQUENCE [LARGE SCALE GENOMIC DNA]</scope>
    <source>
        <strain evidence="9 10">GE214</strain>
    </source>
</reference>
<evidence type="ECO:0000313" key="10">
    <source>
        <dbReference type="Proteomes" id="UP000028401"/>
    </source>
</evidence>
<dbReference type="InterPro" id="IPR050925">
    <property type="entry name" value="Rhomboid_protease_S54"/>
</dbReference>
<comment type="subcellular location">
    <subcellularLocation>
        <location evidence="1">Membrane</location>
        <topology evidence="1">Multi-pass membrane protein</topology>
    </subcellularLocation>
</comment>
<comment type="caution">
    <text evidence="9">The sequence shown here is derived from an EMBL/GenBank/DDBJ whole genome shotgun (WGS) entry which is preliminary data.</text>
</comment>
<keyword evidence="4" id="KW-0378">Hydrolase</keyword>
<evidence type="ECO:0000256" key="2">
    <source>
        <dbReference type="ARBA" id="ARBA00009045"/>
    </source>
</evidence>
<dbReference type="SUPFAM" id="SSF144091">
    <property type="entry name" value="Rhomboid-like"/>
    <property type="match status" value="1"/>
</dbReference>
<evidence type="ECO:0000256" key="4">
    <source>
        <dbReference type="ARBA" id="ARBA00022801"/>
    </source>
</evidence>
<dbReference type="InterPro" id="IPR035952">
    <property type="entry name" value="Rhomboid-like_sf"/>
</dbReference>
<feature type="transmembrane region" description="Helical" evidence="7">
    <location>
        <begin position="12"/>
        <end position="32"/>
    </location>
</feature>
<dbReference type="InterPro" id="IPR022764">
    <property type="entry name" value="Peptidase_S54_rhomboid_dom"/>
</dbReference>
<dbReference type="GO" id="GO:0004252">
    <property type="term" value="F:serine-type endopeptidase activity"/>
    <property type="evidence" value="ECO:0007669"/>
    <property type="project" value="InterPro"/>
</dbReference>